<dbReference type="PANTHER" id="PTHR12517">
    <property type="entry name" value="VACUOLAR PROTEIN SORTING-ASSOCIATED PROTEIN 13B"/>
    <property type="match status" value="1"/>
</dbReference>
<feature type="compositionally biased region" description="Polar residues" evidence="1">
    <location>
        <begin position="4051"/>
        <end position="4069"/>
    </location>
</feature>
<feature type="region of interest" description="Disordered" evidence="1">
    <location>
        <begin position="1357"/>
        <end position="1408"/>
    </location>
</feature>
<feature type="region of interest" description="Disordered" evidence="1">
    <location>
        <begin position="2034"/>
        <end position="2238"/>
    </location>
</feature>
<feature type="compositionally biased region" description="Polar residues" evidence="1">
    <location>
        <begin position="164"/>
        <end position="173"/>
    </location>
</feature>
<feature type="region of interest" description="Disordered" evidence="1">
    <location>
        <begin position="683"/>
        <end position="707"/>
    </location>
</feature>
<dbReference type="InterPro" id="IPR039782">
    <property type="entry name" value="VPS13B"/>
</dbReference>
<feature type="compositionally biased region" description="Polar residues" evidence="1">
    <location>
        <begin position="1633"/>
        <end position="1648"/>
    </location>
</feature>
<feature type="compositionally biased region" description="Polar residues" evidence="1">
    <location>
        <begin position="838"/>
        <end position="849"/>
    </location>
</feature>
<feature type="region of interest" description="Disordered" evidence="1">
    <location>
        <begin position="1455"/>
        <end position="1479"/>
    </location>
</feature>
<feature type="compositionally biased region" description="Polar residues" evidence="1">
    <location>
        <begin position="3161"/>
        <end position="3177"/>
    </location>
</feature>
<feature type="compositionally biased region" description="Polar residues" evidence="1">
    <location>
        <begin position="428"/>
        <end position="441"/>
    </location>
</feature>
<feature type="compositionally biased region" description="Polar residues" evidence="1">
    <location>
        <begin position="2955"/>
        <end position="2966"/>
    </location>
</feature>
<feature type="compositionally biased region" description="Polar residues" evidence="1">
    <location>
        <begin position="4657"/>
        <end position="4669"/>
    </location>
</feature>
<feature type="compositionally biased region" description="Low complexity" evidence="1">
    <location>
        <begin position="2176"/>
        <end position="2207"/>
    </location>
</feature>
<feature type="compositionally biased region" description="Polar residues" evidence="1">
    <location>
        <begin position="750"/>
        <end position="759"/>
    </location>
</feature>
<accession>A0A8D8SBL4</accession>
<feature type="compositionally biased region" description="Polar residues" evidence="1">
    <location>
        <begin position="4639"/>
        <end position="4650"/>
    </location>
</feature>
<dbReference type="EMBL" id="HBUF01208689">
    <property type="protein sequence ID" value="CAG6664852.1"/>
    <property type="molecule type" value="Transcribed_RNA"/>
</dbReference>
<feature type="compositionally biased region" description="Basic and acidic residues" evidence="1">
    <location>
        <begin position="3222"/>
        <end position="3235"/>
    </location>
</feature>
<feature type="region of interest" description="Disordered" evidence="1">
    <location>
        <begin position="2595"/>
        <end position="2623"/>
    </location>
</feature>
<feature type="compositionally biased region" description="Low complexity" evidence="1">
    <location>
        <begin position="1738"/>
        <end position="1747"/>
    </location>
</feature>
<feature type="compositionally biased region" description="Polar residues" evidence="1">
    <location>
        <begin position="4439"/>
        <end position="4456"/>
    </location>
</feature>
<feature type="compositionally biased region" description="Gly residues" evidence="1">
    <location>
        <begin position="853"/>
        <end position="881"/>
    </location>
</feature>
<feature type="region of interest" description="Disordered" evidence="1">
    <location>
        <begin position="829"/>
        <end position="928"/>
    </location>
</feature>
<feature type="compositionally biased region" description="Basic and acidic residues" evidence="1">
    <location>
        <begin position="3179"/>
        <end position="3188"/>
    </location>
</feature>
<feature type="compositionally biased region" description="Polar residues" evidence="1">
    <location>
        <begin position="2482"/>
        <end position="2497"/>
    </location>
</feature>
<feature type="compositionally biased region" description="Polar residues" evidence="1">
    <location>
        <begin position="4714"/>
        <end position="4742"/>
    </location>
</feature>
<evidence type="ECO:0000313" key="3">
    <source>
        <dbReference type="EMBL" id="CAG6664852.1"/>
    </source>
</evidence>
<feature type="compositionally biased region" description="Polar residues" evidence="1">
    <location>
        <begin position="1462"/>
        <end position="1471"/>
    </location>
</feature>
<feature type="region of interest" description="Disordered" evidence="1">
    <location>
        <begin position="4026"/>
        <end position="4123"/>
    </location>
</feature>
<keyword evidence="2" id="KW-0472">Membrane</keyword>
<feature type="region of interest" description="Disordered" evidence="1">
    <location>
        <begin position="164"/>
        <end position="252"/>
    </location>
</feature>
<feature type="region of interest" description="Disordered" evidence="1">
    <location>
        <begin position="1962"/>
        <end position="1996"/>
    </location>
</feature>
<feature type="region of interest" description="Disordered" evidence="1">
    <location>
        <begin position="3205"/>
        <end position="3235"/>
    </location>
</feature>
<protein>
    <submittedName>
        <fullName evidence="3">Vacuolar protein sorting-associated protein 13B</fullName>
    </submittedName>
</protein>
<evidence type="ECO:0000256" key="1">
    <source>
        <dbReference type="SAM" id="MobiDB-lite"/>
    </source>
</evidence>
<feature type="transmembrane region" description="Helical" evidence="2">
    <location>
        <begin position="5259"/>
        <end position="5282"/>
    </location>
</feature>
<feature type="region of interest" description="Disordered" evidence="1">
    <location>
        <begin position="2482"/>
        <end position="2516"/>
    </location>
</feature>
<feature type="region of interest" description="Disordered" evidence="1">
    <location>
        <begin position="1843"/>
        <end position="1863"/>
    </location>
</feature>
<proteinExistence type="predicted"/>
<feature type="compositionally biased region" description="Polar residues" evidence="1">
    <location>
        <begin position="4677"/>
        <end position="4693"/>
    </location>
</feature>
<feature type="compositionally biased region" description="Polar residues" evidence="1">
    <location>
        <begin position="1721"/>
        <end position="1731"/>
    </location>
</feature>
<feature type="compositionally biased region" description="Basic and acidic residues" evidence="1">
    <location>
        <begin position="2067"/>
        <end position="2077"/>
    </location>
</feature>
<feature type="region of interest" description="Disordered" evidence="1">
    <location>
        <begin position="2955"/>
        <end position="3032"/>
    </location>
</feature>
<feature type="compositionally biased region" description="Polar residues" evidence="1">
    <location>
        <begin position="3007"/>
        <end position="3031"/>
    </location>
</feature>
<feature type="compositionally biased region" description="Low complexity" evidence="1">
    <location>
        <begin position="721"/>
        <end position="730"/>
    </location>
</feature>
<feature type="region of interest" description="Disordered" evidence="1">
    <location>
        <begin position="4430"/>
        <end position="4468"/>
    </location>
</feature>
<feature type="compositionally biased region" description="Basic and acidic residues" evidence="1">
    <location>
        <begin position="4743"/>
        <end position="4756"/>
    </location>
</feature>
<sequence>MLPSLLGDEELDPAHDTVTGHTLRIGLYIKQVLVSLKLLELSQSAGATENTKYAPVISLQMDGIFAEQTSHNENWVNLQAGVDNIILSSNGPCPCGHKSLDSPAASSEILVRNAQPSNHGNAQQQYYNERFERTKWRQAKAKVKRLKPDLKDKHSQMVHNFHHQSSITHDNSANPPPNTVEHSTDERKGNNDLQDGSEGVKPNNDLTDGSAGVKPDEQARIGVTDTAGEHATKPDPQHDQSSDQQVDPFLDGSLFSPHPKFVPLSKPFWTDHINSLDEAAMLNRSGALYLDVVRSLEIVSVQEEHEEEEGLLEEKNDIGIVQEKMLLRTVLAPLLIKLNTSLVHRISYILRLLTDTMQAVRPFASTGEEKKGVTLTEDTMSLYCAGLIPFNVIQVAIFRPIIELYPLGEHPTPPPTTNKPNDTKDVTDSYSGATKDSSYGSKNDPVDYGPKLVIGWDSADIRITFPMHRELVRLFLDRTRNWTNESLMRDLCRKVTVDIVGVSVSTCFTGETANESRIDELISIPNLNTNVTLNQFMDNELKELMCLFKTMNISDLVPVTTPSSAQSTSTRLLSESKLTQLNLSLDSIDVQFNLYTYHIALCVLSSLNHMKPLWKRALKCNLPVDCDIITISVRLHSLTVHSLLSPLFICHNLTVSKLTGHIRKRDRCNDEFTYDNCILQSSQATNNDEPSSSGSSSDPSASSSGQQPTLSVLLQIPKVQPSPQHHQQQVAPLMKEDTTNNGVKTVVDDPNSSQGFQTVPQNEKDIAQNEVKSFQKKDIPPILVVKLRQLSLLGDVYLYKMASCWPSTSSSSASLGVCTMEGKGEVCGDLGGEGGGNTRTSSGLGQSHPHTGDSGGAGGGIVGRGSGGGGDLTSNSSGGGLFATPPASLDPSPRLGHGPARGKERDSVFSSETGEGGQGSARSNYRSAANAVPAAHHMTGVGDVSDTSTKSQFLRYYPVWKCLILSIQMDTISVYFPIKPLRNTSHASFDKLDTNLIVLKIPSISLSSLNRNISVNQMPTMISDPTLWSSDKLNFPWSLKLTNVISYTTIMTPNSDQSKTRMELYLLKPLDVTCTMALNVKHNEDETNECKQASSIPSTLFSSLQSLSFNIHINTSRVDINICQPQVDLLSQLLHQFVLELLASNLVSSECATRTATTTDTPQCDVTVSVLVQWTLARIIINLRTVTSHKHEQCKKIALELEDLIISGDYQPPSYQMVKFKMANASMHHFKRMNYEDPWVLGDYRGVIMKVNELNESRSSLGGGGGVNGRSSGEHQDTGGGLLSVTLTRANSDNLHSKIGTRDKVQKFNKYMSIPSSHTSHITEIIVKVSPLDFILAPSTLATFTEILSPLIVVQKKTPPPEKTSEKNSSQETSRTSENINSSLTKSSEKILSSQRTQSSQHSTKQLLTSTSSMYIGASSSINRQESTNLNEEVYSGDDMVEQEINKTNDSMFASRRDLSSRGRNVQTDNASDAPLHVSEQTVCLSPHKGEYDERHVALQSRGRSRYTSSTSGAVDLKTPLSPVKDSPSVVDRGESGFENSPLEMPPDEDYSRLETSGGNDNRVDRARRLLANIGRGTQRQCQSAGEGIPSEDLSGLGKNSEPDFRQTSNVGDQRGRRTQLVYPNQGGLSKYSGDQSSDTAIVDTITSDPPLADTLSGETFPIEGLTGRKATSPLPSLPYVEGGTQQLSRKDSKKSRKSSTCSSSKRDLSLEGLAVHRKPSQTSSVTSETQGSRKVSRNSSSTTTVSEVQQHLDRGDSQYSIVDKVPPSGDQVSKQSPPPGGQNVQHSTFTDTKPRPSFSGDNKHPQLDLSLQKQQSSEQSDFPRTAPQADLPLTYAPQADLPLKYAPHGHSSETALSKHLSEKDILTRGGDKGQCRPVTAPCDTFPSGSTSPFYPERPVAASEVEVIRESPYTSSKNLGNDFFQQGTKSDEVVREFPYTSSNNLGNDFLIQSEFSTQHLSKQSTSQLSLEDQLHRSHPSGTFKHSNLTSESGFNVRNDTGTFKNSAAPLSDFPTSRCHSSPYISSKNLEQGLETIPLRPHSSTLPGMRRDPPASRSALEGTTHYSNQKDLRTEARKLTFPSKNDTITESSFDNSKTLDQYHTGSEQHIQYSKGHSPTEGLSREPSDHQIQYPKGHSPPEGLSRVPSDHQFQYSKGQSPPEGLSKPPTTHQPRPNSALRKTSSSSSILKKTSTSSSLGGGNESSTTTKKVSLDLPPTLCTAHGHRSDTAHRSPDKSPIPFLSTAKLPLLFLDVKNVRVIIPVERYEINCGTDPANQNQKETVAAGPPALSSERKSTDSTSTPSHYRSSSDERVHNCLLLTLTSLSIAPQAENPLTRVELRSDLLSLAKKFAIDHVLGSQIEDRQYACEIGAISVNTGIWSELERSLLSHSSELELNAALLWNSGLTPGAPPHTLPLIREFRVTSTLAPCIVYLYENIVVAGTSLEINAAKDFCLSLTLAQLHLLSHLSHQLVSAFSPLLSQTSSHPTQQPHQRQAPSTWRKHVGNEPARGTAHSLLGKQHAASSKVPFEMLLTGRSIVMELYLTEAHIKPMLCLQLIQPDLLIKVNTVLHQTKESTLNVYDIKLYLNKNFEQTEDSSEAMLSEDPKLEDPAPTTPGDNDSIEGDKARLNQLIRDKQARLLAAQNQARVNQIHLLESLPLPDRKRADNGLIPVLIKISLERSLARSSGESGQRLRCSINKPIRFILHEELIDKFTSLLHKINSALDYPKPGQPTHHRDAKTNNFCEPTNVEVDSREDRNYQTQSEANVEVDSREDRRNYRQSIERVRHKMEAWGLSQLTLNTDQMSFMINHPESVLPGLSVHLASSSVTLSHPLACHLHVSNLSVSTLFTSNISSSHRFLLEPLDLNLVLQCQWETWYPTFLTYLTGDIETFSVNLSSNQIEVLHRLYDQYKRLLPNTLCNQSSTNNDRNRTTCTNDVWNTSSTCTNHNSFDANKGTFNTDNTNANGVNKKPNASEVKKEPINTFNDSADKTNARPSSNDYKEPINTRLDSSSNQESFNTRNNPMNNLPSSDQDQHYVDDLRAGAFQYIDVSGTPAKLPLSYQILFKHHSITWKYPNPRSITRLYIAPVPEEANGSAEYFLQYYESSTRTFQVYTRFKIVDNSDEILKIDFLDLPPTKPVSDIWRIVHAEYVDMESDTSLYGQSWQTERQHQGRNNGHSQRKDSMGTLGAEERKLSTVVMEGNENNCELSRRQRTIESSQDESSLHEKSKMELKARRKSSENEFELSEARESVNKERETYSCNMKLLLGSIRVDSFYSPKLISNLHINLKNSVFKLNLVYCANNINLKLNKRKLLLQKFTLNESNSNLFKNNDYTIGQLVSNGNELKYSMNPNFNSGLYLTQLTSSSIQWNLINYNLLELKPILEVSGMHVNFYNAEYNAKKTVEEDGMNIDLIVGNHVKVNVSNELVTTANIVKKLVAKTVRQIKDLREKKTNDLKYVKTEEDEGRVCNCDNTRKHINNSKNTCDSGEHTNTVNDVNNSVNTKTAHSDTVKAFDTVEKNIQPTKPEDGNPDSSKLDHEDLNKPLVLPMLNLNELSDPFYHGPQTGLKSTSTGFQSKINNQLDGNSQQNCEDSNCEPCSKWESMLFDYNEEKGETDDTMDEDADGLDVDFMLTTVMICNNTHIPFIVRQYDTKLVSSVYSMECIYFSWPRSYNSPTRPTTVTTVRHHWLEFNIKSVDFQWSSPLPLNLQTRGDHFLTIQGPDERQFPVNVRVDEVDNSLILTIHGNIHCVNLTSSPLSLVLLQGQGRDNQLIQCAGNTVSPSVILNTGGCADNTVGAASGAKESPDVTKYEMKMKLNECVWSGTIPIGANISKSSRAGEDLWLVKLPLKPSSSTSNPSSTPSSSRHSSFISVWLRLLWDYPNPAESSTDLIRMLFVITPLYLIRSTLPNPSLVHVNGDQCTQWISGQGRLEELRIPDCTSQDPHLIRFQLTSHCEPATPPLQVSYRTVEQSSGQSSYTELSVNSALELVYNYSLEVDLDDEYVDSNNNDSVNHLITNIANQLNHRIKSDATPGDRNGNPSTTKVDHQAGCSRYNNNQAGSISESQIQTSMPKDHAENTATRRGFARKRRRKAATQTPNIWESELPDSKTSGGGPTLSRWPFPDRYNRMKPTETVSHIDSKYCTLPLYNHAVCIYFRPWALMFNSLPVRVSLKRDCNGNLDSSLNKLDSTSLLRKRDSSVRHLDSSSLPESSVFCSIDSNSVLAPPRMDSNFWICLELPAGGEMKEQDGELKGRDKELKGHPLKEQDNELKGRSFQSSCSIELRSNQMFYTPKVSGLLYPNSFCYVDTFCDEWMAYTTLISSEYDQSRVLNLCPSYTVANHSSYTLQVQGVAVYPAEERYQIPNKNYSECLTLQPATRTKQIEPLPLLFWKILGPHSPEVRPDLYLIFWYSSTPLCPVLLWSLDAKRAHPLSISPQAGHRGSQQDGSQNRGPQENRGLQDNRGPFGLSLTSHQNERGVQELLVWDNELPQLVFHNRTHVKLSVTPVYEDPKKCPPPIPFEWKWFVNPRSVGYYSLPEQLSPETSTSETVIASVMLELEDPSTGSVSGELLVLSECSGRLVHLASTDFKVTIVKEVISQVITIELASSGEISAMDIRKRLALAFDNEESRSQQSSQTEVNKESISQTRSSITEQYYPRVSQVTLPSQGTLYSTEHHDPSVRQNEMTNSEQNYTEESQWRTNLAQNYSTDLYYPSGNQGAAQSLSSDYGSVGQRSSHLSHVSNQAENDLKAENDVKTKNDLKAEKNLRKSTLSTRRTTNTEDNTCSRRAELNKNARTHREEVHACASEDKGFVLRTLSKYNFHVKSYVHQLNVCFLEDIHQASFTVINIHKILHIVKTSPYRAHYHTPSGSLLNYKLTESSLSVHDIQLDNSAYQYGAYDFNVVLYKSTAHSSGNTVNFVRQRDEFETNVRALLRMRSVDCLRDFLLSAHDQFVEFTVSFHSNHRVYLVDRVNVIIQAPFTLRIEDVFLSRVNDYWRRLLGLKRLKEANCSGDGELLLGGGGGRGSVLAISAGRELAFPLYINSLLIEPFSLSLCLHTSSRFYIALDNSPLSFSRFERSGLVTSSFRLGQSVSLHYFLGAIYATGWAIGRLEFCGTPGGLASSVGTGIRDFLTLPYQALGSGPLGFFLGIYHGSGSLIRHTAAGTLTSVIKAASSWSRTLDRLTLDEDDLQHTEEIRRRRPANLTQGLMQGLSEFGIKIIGAIGGLAYHHIQYALSYLCFVITNSPIMYLRCYRRAGVSPHPVCFVITIPPLCISGAIGGLAYHPIQYALS</sequence>
<feature type="compositionally biased region" description="Basic and acidic residues" evidence="1">
    <location>
        <begin position="2224"/>
        <end position="2234"/>
    </location>
</feature>
<name>A0A8D8SBL4_9HEMI</name>
<feature type="region of interest" description="Disordered" evidence="1">
    <location>
        <begin position="409"/>
        <end position="442"/>
    </location>
</feature>
<feature type="compositionally biased region" description="Polar residues" evidence="1">
    <location>
        <begin position="1783"/>
        <end position="1792"/>
    </location>
</feature>
<feature type="region of interest" description="Disordered" evidence="1">
    <location>
        <begin position="4714"/>
        <end position="4756"/>
    </location>
</feature>
<feature type="region of interest" description="Disordered" evidence="1">
    <location>
        <begin position="1500"/>
        <end position="1830"/>
    </location>
</feature>
<feature type="compositionally biased region" description="Low complexity" evidence="1">
    <location>
        <begin position="1393"/>
        <end position="1406"/>
    </location>
</feature>
<feature type="compositionally biased region" description="Basic and acidic residues" evidence="1">
    <location>
        <begin position="227"/>
        <end position="241"/>
    </location>
</feature>
<reference evidence="3" key="1">
    <citation type="submission" date="2021-05" db="EMBL/GenBank/DDBJ databases">
        <authorList>
            <person name="Alioto T."/>
            <person name="Alioto T."/>
            <person name="Gomez Garrido J."/>
        </authorList>
    </citation>
    <scope>NUCLEOTIDE SEQUENCE</scope>
</reference>
<dbReference type="PANTHER" id="PTHR12517:SF0">
    <property type="entry name" value="INTERMEMBRANE LIPID TRANSFER PROTEIN VPS13B"/>
    <property type="match status" value="1"/>
</dbReference>
<feature type="compositionally biased region" description="Polar residues" evidence="1">
    <location>
        <begin position="1979"/>
        <end position="1996"/>
    </location>
</feature>
<feature type="region of interest" description="Disordered" evidence="1">
    <location>
        <begin position="1259"/>
        <end position="1280"/>
    </location>
</feature>
<feature type="region of interest" description="Disordered" evidence="1">
    <location>
        <begin position="2005"/>
        <end position="2024"/>
    </location>
</feature>
<organism evidence="3">
    <name type="scientific">Cacopsylla melanoneura</name>
    <dbReference type="NCBI Taxonomy" id="428564"/>
    <lineage>
        <taxon>Eukaryota</taxon>
        <taxon>Metazoa</taxon>
        <taxon>Ecdysozoa</taxon>
        <taxon>Arthropoda</taxon>
        <taxon>Hexapoda</taxon>
        <taxon>Insecta</taxon>
        <taxon>Pterygota</taxon>
        <taxon>Neoptera</taxon>
        <taxon>Paraneoptera</taxon>
        <taxon>Hemiptera</taxon>
        <taxon>Sternorrhyncha</taxon>
        <taxon>Psylloidea</taxon>
        <taxon>Psyllidae</taxon>
        <taxon>Psyllinae</taxon>
        <taxon>Cacopsylla</taxon>
    </lineage>
</organism>
<feature type="region of interest" description="Disordered" evidence="1">
    <location>
        <begin position="4243"/>
        <end position="4265"/>
    </location>
</feature>
<feature type="region of interest" description="Disordered" evidence="1">
    <location>
        <begin position="3516"/>
        <end position="3537"/>
    </location>
</feature>
<feature type="region of interest" description="Disordered" evidence="1">
    <location>
        <begin position="721"/>
        <end position="759"/>
    </location>
</feature>
<feature type="compositionally biased region" description="Polar residues" evidence="1">
    <location>
        <begin position="1368"/>
        <end position="1392"/>
    </location>
</feature>
<feature type="region of interest" description="Disordered" evidence="1">
    <location>
        <begin position="2752"/>
        <end position="2772"/>
    </location>
</feature>
<evidence type="ECO:0000256" key="2">
    <source>
        <dbReference type="SAM" id="Phobius"/>
    </source>
</evidence>
<feature type="region of interest" description="Disordered" evidence="1">
    <location>
        <begin position="4623"/>
        <end position="4693"/>
    </location>
</feature>
<feature type="compositionally biased region" description="Basic residues" evidence="1">
    <location>
        <begin position="4082"/>
        <end position="4091"/>
    </location>
</feature>
<keyword evidence="2" id="KW-1133">Transmembrane helix</keyword>
<feature type="compositionally biased region" description="Polar residues" evidence="1">
    <location>
        <begin position="2013"/>
        <end position="2024"/>
    </location>
</feature>
<feature type="region of interest" description="Disordered" evidence="1">
    <location>
        <begin position="3161"/>
        <end position="3188"/>
    </location>
</feature>
<feature type="compositionally biased region" description="Polar residues" evidence="1">
    <location>
        <begin position="2081"/>
        <end position="2115"/>
    </location>
</feature>
<feature type="region of interest" description="Disordered" evidence="1">
    <location>
        <begin position="2269"/>
        <end position="2309"/>
    </location>
</feature>
<feature type="compositionally biased region" description="Low complexity" evidence="1">
    <location>
        <begin position="1808"/>
        <end position="1821"/>
    </location>
</feature>
<keyword evidence="2" id="KW-0812">Transmembrane</keyword>
<feature type="compositionally biased region" description="Low complexity" evidence="1">
    <location>
        <begin position="690"/>
        <end position="705"/>
    </location>
</feature>